<dbReference type="AlphaFoldDB" id="A0A6A4RQW4"/>
<organism evidence="1 2">
    <name type="scientific">Scophthalmus maximus</name>
    <name type="common">Turbot</name>
    <name type="synonym">Psetta maxima</name>
    <dbReference type="NCBI Taxonomy" id="52904"/>
    <lineage>
        <taxon>Eukaryota</taxon>
        <taxon>Metazoa</taxon>
        <taxon>Chordata</taxon>
        <taxon>Craniata</taxon>
        <taxon>Vertebrata</taxon>
        <taxon>Euteleostomi</taxon>
        <taxon>Actinopterygii</taxon>
        <taxon>Neopterygii</taxon>
        <taxon>Teleostei</taxon>
        <taxon>Neoteleostei</taxon>
        <taxon>Acanthomorphata</taxon>
        <taxon>Carangaria</taxon>
        <taxon>Pleuronectiformes</taxon>
        <taxon>Pleuronectoidei</taxon>
        <taxon>Scophthalmidae</taxon>
        <taxon>Scophthalmus</taxon>
    </lineage>
</organism>
<protein>
    <submittedName>
        <fullName evidence="1">Uncharacterized protein</fullName>
    </submittedName>
</protein>
<gene>
    <name evidence="1" type="ORF">F2P81_025041</name>
</gene>
<accession>A0A6A4RQW4</accession>
<name>A0A6A4RQW4_SCOMX</name>
<dbReference type="EMBL" id="VEVO01000024">
    <property type="protein sequence ID" value="KAF0022649.1"/>
    <property type="molecule type" value="Genomic_DNA"/>
</dbReference>
<sequence>MLYRKCLSESGAAGDEETERCVEPGAQVLPFLLVRFHKVDSVYPPAYDGFLTLSRDKHEHRAGLRISG</sequence>
<evidence type="ECO:0000313" key="2">
    <source>
        <dbReference type="Proteomes" id="UP000438429"/>
    </source>
</evidence>
<proteinExistence type="predicted"/>
<comment type="caution">
    <text evidence="1">The sequence shown here is derived from an EMBL/GenBank/DDBJ whole genome shotgun (WGS) entry which is preliminary data.</text>
</comment>
<dbReference type="Proteomes" id="UP000438429">
    <property type="component" value="Unassembled WGS sequence"/>
</dbReference>
<evidence type="ECO:0000313" key="1">
    <source>
        <dbReference type="EMBL" id="KAF0022649.1"/>
    </source>
</evidence>
<reference evidence="1 2" key="1">
    <citation type="submission" date="2019-06" db="EMBL/GenBank/DDBJ databases">
        <title>Draft genomes of female and male turbot (Scophthalmus maximus).</title>
        <authorList>
            <person name="Xu H."/>
            <person name="Xu X.-W."/>
            <person name="Shao C."/>
            <person name="Chen S."/>
        </authorList>
    </citation>
    <scope>NUCLEOTIDE SEQUENCE [LARGE SCALE GENOMIC DNA]</scope>
    <source>
        <strain evidence="1">Ysfricsl-2016a</strain>
        <tissue evidence="1">Blood</tissue>
    </source>
</reference>